<reference evidence="2" key="1">
    <citation type="submission" date="2024-10" db="EMBL/GenBank/DDBJ databases">
        <authorList>
            <person name="Ryan C."/>
        </authorList>
    </citation>
    <scope>NUCLEOTIDE SEQUENCE [LARGE SCALE GENOMIC DNA]</scope>
</reference>
<protein>
    <recommendedName>
        <fullName evidence="4">F-box domain-containing protein</fullName>
    </recommendedName>
</protein>
<feature type="region of interest" description="Disordered" evidence="1">
    <location>
        <begin position="152"/>
        <end position="171"/>
    </location>
</feature>
<feature type="compositionally biased region" description="Acidic residues" evidence="1">
    <location>
        <begin position="153"/>
        <end position="167"/>
    </location>
</feature>
<dbReference type="SUPFAM" id="SSF81383">
    <property type="entry name" value="F-box domain"/>
    <property type="match status" value="1"/>
</dbReference>
<organism evidence="2 3">
    <name type="scientific">Urochloa decumbens</name>
    <dbReference type="NCBI Taxonomy" id="240449"/>
    <lineage>
        <taxon>Eukaryota</taxon>
        <taxon>Viridiplantae</taxon>
        <taxon>Streptophyta</taxon>
        <taxon>Embryophyta</taxon>
        <taxon>Tracheophyta</taxon>
        <taxon>Spermatophyta</taxon>
        <taxon>Magnoliopsida</taxon>
        <taxon>Liliopsida</taxon>
        <taxon>Poales</taxon>
        <taxon>Poaceae</taxon>
        <taxon>PACMAD clade</taxon>
        <taxon>Panicoideae</taxon>
        <taxon>Panicodae</taxon>
        <taxon>Paniceae</taxon>
        <taxon>Melinidinae</taxon>
        <taxon>Urochloa</taxon>
    </lineage>
</organism>
<dbReference type="Proteomes" id="UP001497457">
    <property type="component" value="Chromosome 8b"/>
</dbReference>
<dbReference type="InterPro" id="IPR055312">
    <property type="entry name" value="FBL15-like"/>
</dbReference>
<name>A0ABC9GEQ8_9POAL</name>
<evidence type="ECO:0000313" key="3">
    <source>
        <dbReference type="Proteomes" id="UP001497457"/>
    </source>
</evidence>
<sequence>MRRAQIIPPRSHMAQSGGGGGGMAAKRGKLSSSGAGAGAAGEDRLSALPDDVLVLILVRIGLTAEAARTSVLSRRWRHLWPLLPELRFDNTPDGHRIGEVLGAPDPPPPLRFIYVFTEDSSPDSLEAWLPVAARRLSGDLFYFNALPFKEKVEEEEEEEEEEEDQAGESDAGAVQLPCFENATGINISLALLGLTLPPAGTFARLVNLALYCVRLRGPCELSDVVSSQRCPSLQRLTAGNIRGVDRLTIHSETLLELDLYYLKGLLQLTVVAPKLKVLKLLGCFDMDKPVASISAPRLQVLKWRDSYDPSSVQLGDLGQLRRLKADCVLVYCEHGSVENRRVLNLWQQFRSILMLNIVLTYPPDIIGSLPYSIEDITVLPRTIFLTLEVKNEGHNFGPSSFHMLRLCTGIRRLSLVLNTSKGLEILCSKVCITNICFAISESCDSSKVSACQSGCTCDQPANWKTEELSLNRLTEVEGTDLRGAEHEVVFMERLFSWATMLKKMEITFDYSVTKSKARELLQTLASFSRPEALVEFYMYDDADKESTYMLTTEDKEL</sequence>
<gene>
    <name evidence="2" type="ORF">URODEC1_LOCUS114666</name>
</gene>
<dbReference type="EMBL" id="OZ075118">
    <property type="protein sequence ID" value="CAL5091971.1"/>
    <property type="molecule type" value="Genomic_DNA"/>
</dbReference>
<evidence type="ECO:0008006" key="4">
    <source>
        <dbReference type="Google" id="ProtNLM"/>
    </source>
</evidence>
<dbReference type="AlphaFoldDB" id="A0ABC9GEQ8"/>
<proteinExistence type="predicted"/>
<feature type="region of interest" description="Disordered" evidence="1">
    <location>
        <begin position="1"/>
        <end position="41"/>
    </location>
</feature>
<accession>A0ABC9GEQ8</accession>
<dbReference type="PANTHER" id="PTHR34709">
    <property type="entry name" value="OS10G0396666 PROTEIN"/>
    <property type="match status" value="1"/>
</dbReference>
<keyword evidence="3" id="KW-1185">Reference proteome</keyword>
<dbReference type="PANTHER" id="PTHR34709:SF61">
    <property type="entry name" value="OS07G0229100 PROTEIN"/>
    <property type="match status" value="1"/>
</dbReference>
<dbReference type="InterPro" id="IPR036047">
    <property type="entry name" value="F-box-like_dom_sf"/>
</dbReference>
<evidence type="ECO:0000256" key="1">
    <source>
        <dbReference type="SAM" id="MobiDB-lite"/>
    </source>
</evidence>
<evidence type="ECO:0000313" key="2">
    <source>
        <dbReference type="EMBL" id="CAL5091971.1"/>
    </source>
</evidence>